<dbReference type="Proteomes" id="UP000001037">
    <property type="component" value="Chromosome"/>
</dbReference>
<protein>
    <submittedName>
        <fullName evidence="1">Uncharacterized protein</fullName>
    </submittedName>
</protein>
<dbReference type="eggNOG" id="arCOG12302">
    <property type="taxonomic scope" value="Archaea"/>
</dbReference>
<accession>G0EEC6</accession>
<dbReference type="EMBL" id="CP002838">
    <property type="protein sequence ID" value="AEM38820.1"/>
    <property type="molecule type" value="Genomic_DNA"/>
</dbReference>
<dbReference type="GeneID" id="11139427"/>
<name>G0EEC6_PYRF1</name>
<evidence type="ECO:0000313" key="1">
    <source>
        <dbReference type="EMBL" id="AEM38820.1"/>
    </source>
</evidence>
<organism evidence="1 2">
    <name type="scientific">Pyrolobus fumarii (strain DSM 11204 / 1A)</name>
    <dbReference type="NCBI Taxonomy" id="694429"/>
    <lineage>
        <taxon>Archaea</taxon>
        <taxon>Thermoproteota</taxon>
        <taxon>Thermoprotei</taxon>
        <taxon>Desulfurococcales</taxon>
        <taxon>Pyrodictiaceae</taxon>
        <taxon>Pyrolobus</taxon>
    </lineage>
</organism>
<sequence length="129" mass="14296">MGVDMERARRMVSRVMRNAGLHVEELRVQTKNLLGQVVEESKVMGVREGRYKVTWSGGSSGRVVVRVTLHARDEDSARRAAERLESLGANVDVAEQRVHAVFRVRGDGVKQVLDSIDVAEKATRGGDEL</sequence>
<gene>
    <name evidence="1" type="ordered locus">Pyrfu_0951</name>
</gene>
<dbReference type="AlphaFoldDB" id="G0EEC6"/>
<dbReference type="HOGENOM" id="CLU_1943936_0_0_2"/>
<evidence type="ECO:0000313" key="2">
    <source>
        <dbReference type="Proteomes" id="UP000001037"/>
    </source>
</evidence>
<dbReference type="STRING" id="694429.Pyrfu_0951"/>
<keyword evidence="2" id="KW-1185">Reference proteome</keyword>
<reference evidence="1 2" key="1">
    <citation type="journal article" date="2011" name="Stand. Genomic Sci.">
        <title>Complete genome sequence of the hyperthermophilic chemolithoautotroph Pyrolobus fumarii type strain (1A).</title>
        <authorList>
            <person name="Anderson I."/>
            <person name="Goker M."/>
            <person name="Nolan M."/>
            <person name="Lucas S."/>
            <person name="Hammon N."/>
            <person name="Deshpande S."/>
            <person name="Cheng J.F."/>
            <person name="Tapia R."/>
            <person name="Han C."/>
            <person name="Goodwin L."/>
            <person name="Pitluck S."/>
            <person name="Huntemann M."/>
            <person name="Liolios K."/>
            <person name="Ivanova N."/>
            <person name="Pagani I."/>
            <person name="Mavromatis K."/>
            <person name="Ovchinikova G."/>
            <person name="Pati A."/>
            <person name="Chen A."/>
            <person name="Palaniappan K."/>
            <person name="Land M."/>
            <person name="Hauser L."/>
            <person name="Brambilla E.M."/>
            <person name="Huber H."/>
            <person name="Yasawong M."/>
            <person name="Rohde M."/>
            <person name="Spring S."/>
            <person name="Abt B."/>
            <person name="Sikorski J."/>
            <person name="Wirth R."/>
            <person name="Detter J.C."/>
            <person name="Woyke T."/>
            <person name="Bristow J."/>
            <person name="Eisen J.A."/>
            <person name="Markowitz V."/>
            <person name="Hugenholtz P."/>
            <person name="Kyrpides N.C."/>
            <person name="Klenk H.P."/>
            <person name="Lapidus A."/>
        </authorList>
    </citation>
    <scope>NUCLEOTIDE SEQUENCE [LARGE SCALE GENOMIC DNA]</scope>
    <source>
        <strain evidence="2">DSM 11204 / 1A</strain>
    </source>
</reference>
<dbReference type="InParanoid" id="G0EEC6"/>
<proteinExistence type="predicted"/>
<dbReference type="RefSeq" id="WP_014026497.1">
    <property type="nucleotide sequence ID" value="NC_015931.1"/>
</dbReference>
<dbReference type="KEGG" id="pfm:Pyrfu_0951"/>